<dbReference type="AlphaFoldDB" id="A0AA48I5E9"/>
<dbReference type="GeneID" id="85491246"/>
<evidence type="ECO:0000256" key="11">
    <source>
        <dbReference type="SAM" id="MobiDB-lite"/>
    </source>
</evidence>
<evidence type="ECO:0000256" key="6">
    <source>
        <dbReference type="ARBA" id="ARBA00022833"/>
    </source>
</evidence>
<dbReference type="RefSeq" id="XP_060452641.1">
    <property type="nucleotide sequence ID" value="XM_060604242.1"/>
</dbReference>
<dbReference type="InterPro" id="IPR038567">
    <property type="entry name" value="T_Elf1_sf"/>
</dbReference>
<comment type="function">
    <text evidence="1 10">Transcription elongation factor implicated in the maintenance of proper chromatin structure in actively transcribed regions.</text>
</comment>
<name>A0AA48I5E9_9TREE</name>
<keyword evidence="7 10" id="KW-0805">Transcription regulation</keyword>
<keyword evidence="13" id="KW-1185">Reference proteome</keyword>
<gene>
    <name evidence="12" type="ORF">CcaverHIS019_0100930</name>
</gene>
<dbReference type="Pfam" id="PF05129">
    <property type="entry name" value="Zn_ribbon_Elf1"/>
    <property type="match status" value="1"/>
</dbReference>
<evidence type="ECO:0000256" key="2">
    <source>
        <dbReference type="ARBA" id="ARBA00004123"/>
    </source>
</evidence>
<evidence type="ECO:0000256" key="10">
    <source>
        <dbReference type="RuleBase" id="RU364033"/>
    </source>
</evidence>
<evidence type="ECO:0000256" key="9">
    <source>
        <dbReference type="ARBA" id="ARBA00023242"/>
    </source>
</evidence>
<keyword evidence="6 10" id="KW-0862">Zinc</keyword>
<dbReference type="GO" id="GO:0006368">
    <property type="term" value="P:transcription elongation by RNA polymerase II"/>
    <property type="evidence" value="ECO:0007669"/>
    <property type="project" value="TreeGrafter"/>
</dbReference>
<keyword evidence="4 10" id="KW-0479">Metal-binding</keyword>
<dbReference type="EMBL" id="AP028212">
    <property type="protein sequence ID" value="BEI87375.1"/>
    <property type="molecule type" value="Genomic_DNA"/>
</dbReference>
<evidence type="ECO:0000313" key="13">
    <source>
        <dbReference type="Proteomes" id="UP001233271"/>
    </source>
</evidence>
<dbReference type="InterPro" id="IPR007808">
    <property type="entry name" value="Elf1"/>
</dbReference>
<evidence type="ECO:0000256" key="4">
    <source>
        <dbReference type="ARBA" id="ARBA00022723"/>
    </source>
</evidence>
<evidence type="ECO:0000313" key="12">
    <source>
        <dbReference type="EMBL" id="BEI87375.1"/>
    </source>
</evidence>
<dbReference type="Gene3D" id="2.20.25.190">
    <property type="match status" value="1"/>
</dbReference>
<comment type="similarity">
    <text evidence="3 10">Belongs to the ELOF1 family.</text>
</comment>
<evidence type="ECO:0000256" key="3">
    <source>
        <dbReference type="ARBA" id="ARBA00009730"/>
    </source>
</evidence>
<dbReference type="PANTHER" id="PTHR20934:SF0">
    <property type="entry name" value="TRANSCRIPTION ELONGATION FACTOR 1 HOMOLOG"/>
    <property type="match status" value="1"/>
</dbReference>
<dbReference type="GO" id="GO:0008270">
    <property type="term" value="F:zinc ion binding"/>
    <property type="evidence" value="ECO:0007669"/>
    <property type="project" value="UniProtKB-KW"/>
</dbReference>
<feature type="region of interest" description="Disordered" evidence="11">
    <location>
        <begin position="82"/>
        <end position="157"/>
    </location>
</feature>
<keyword evidence="8 10" id="KW-0804">Transcription</keyword>
<dbReference type="Proteomes" id="UP001233271">
    <property type="component" value="Chromosome 1"/>
</dbReference>
<feature type="compositionally biased region" description="Acidic residues" evidence="11">
    <location>
        <begin position="105"/>
        <end position="116"/>
    </location>
</feature>
<dbReference type="GO" id="GO:0008023">
    <property type="term" value="C:transcription elongation factor complex"/>
    <property type="evidence" value="ECO:0007669"/>
    <property type="project" value="TreeGrafter"/>
</dbReference>
<accession>A0AA48I5E9</accession>
<dbReference type="SUPFAM" id="SSF57783">
    <property type="entry name" value="Zinc beta-ribbon"/>
    <property type="match status" value="1"/>
</dbReference>
<keyword evidence="9 10" id="KW-0539">Nucleus</keyword>
<dbReference type="FunFam" id="2.20.25.190:FF:000001">
    <property type="entry name" value="Transcription elongation factor 1 homolog"/>
    <property type="match status" value="1"/>
</dbReference>
<evidence type="ECO:0000256" key="8">
    <source>
        <dbReference type="ARBA" id="ARBA00023163"/>
    </source>
</evidence>
<keyword evidence="5 10" id="KW-0863">Zinc-finger</keyword>
<evidence type="ECO:0000256" key="5">
    <source>
        <dbReference type="ARBA" id="ARBA00022771"/>
    </source>
</evidence>
<proteinExistence type="inferred from homology"/>
<dbReference type="PANTHER" id="PTHR20934">
    <property type="entry name" value="TRANSCRIPTION ELONGATION FACTOR 1 HOMOLOG"/>
    <property type="match status" value="1"/>
</dbReference>
<protein>
    <recommendedName>
        <fullName evidence="10">Transcription elongation factor 1 homolog</fullName>
    </recommendedName>
</protein>
<organism evidence="12 13">
    <name type="scientific">Cutaneotrichosporon cavernicola</name>
    <dbReference type="NCBI Taxonomy" id="279322"/>
    <lineage>
        <taxon>Eukaryota</taxon>
        <taxon>Fungi</taxon>
        <taxon>Dikarya</taxon>
        <taxon>Basidiomycota</taxon>
        <taxon>Agaricomycotina</taxon>
        <taxon>Tremellomycetes</taxon>
        <taxon>Trichosporonales</taxon>
        <taxon>Trichosporonaceae</taxon>
        <taxon>Cutaneotrichosporon</taxon>
    </lineage>
</organism>
<reference evidence="12" key="1">
    <citation type="journal article" date="2023" name="BMC Genomics">
        <title>Chromosome-level genome assemblies of Cutaneotrichosporon spp. (Trichosporonales, Basidiomycota) reveal imbalanced evolution between nucleotide sequences and chromosome synteny.</title>
        <authorList>
            <person name="Kobayashi Y."/>
            <person name="Kayamori A."/>
            <person name="Aoki K."/>
            <person name="Shiwa Y."/>
            <person name="Matsutani M."/>
            <person name="Fujita N."/>
            <person name="Sugita T."/>
            <person name="Iwasaki W."/>
            <person name="Tanaka N."/>
            <person name="Takashima M."/>
        </authorList>
    </citation>
    <scope>NUCLEOTIDE SEQUENCE</scope>
    <source>
        <strain evidence="12">HIS019</strain>
    </source>
</reference>
<comment type="subcellular location">
    <subcellularLocation>
        <location evidence="2 10">Nucleus</location>
    </subcellularLocation>
</comment>
<evidence type="ECO:0000256" key="1">
    <source>
        <dbReference type="ARBA" id="ARBA00003357"/>
    </source>
</evidence>
<dbReference type="KEGG" id="ccac:CcaHIS019_0100930"/>
<sequence length="157" mass="18004">MGKRKSAKKPQTKRTKETLATTFKCLFCHHDNSVNVKIDKSAMFGHLTCKVCGQKFTTPINNLSAAVDVYCDWVDACEEARQKQPKKFKVPKAASPPPAISAALNDEEDDEDDDYDLDRALEKSKRKTKSRDYDDSDDDRHRRKQARRAYDEDDDDE</sequence>
<evidence type="ECO:0000256" key="7">
    <source>
        <dbReference type="ARBA" id="ARBA00023015"/>
    </source>
</evidence>
<dbReference type="GO" id="GO:0000993">
    <property type="term" value="F:RNA polymerase II complex binding"/>
    <property type="evidence" value="ECO:0007669"/>
    <property type="project" value="TreeGrafter"/>
</dbReference>